<comment type="caution">
    <text evidence="17">The sequence shown here is derived from an EMBL/GenBank/DDBJ whole genome shotgun (WGS) entry which is preliminary data.</text>
</comment>
<evidence type="ECO:0000256" key="3">
    <source>
        <dbReference type="ARBA" id="ARBA00022741"/>
    </source>
</evidence>
<comment type="similarity">
    <text evidence="14">Belongs to the helicase family. PIF1 subfamily.</text>
</comment>
<feature type="compositionally biased region" description="Acidic residues" evidence="15">
    <location>
        <begin position="560"/>
        <end position="569"/>
    </location>
</feature>
<dbReference type="STRING" id="741276.A0A2S5BEQ4"/>
<dbReference type="FunFam" id="3.40.50.300:FF:001226">
    <property type="entry name" value="ATP-dependent DNA helicase PIF1"/>
    <property type="match status" value="1"/>
</dbReference>
<dbReference type="InterPro" id="IPR051055">
    <property type="entry name" value="PIF1_helicase"/>
</dbReference>
<evidence type="ECO:0000256" key="14">
    <source>
        <dbReference type="HAMAP-Rule" id="MF_03176"/>
    </source>
</evidence>
<dbReference type="HAMAP" id="MF_03176">
    <property type="entry name" value="PIF1"/>
    <property type="match status" value="1"/>
</dbReference>
<dbReference type="GO" id="GO:0005730">
    <property type="term" value="C:nucleolus"/>
    <property type="evidence" value="ECO:0007669"/>
    <property type="project" value="UniProtKB-SubCell"/>
</dbReference>
<organism evidence="17 18">
    <name type="scientific">Rhodotorula taiwanensis</name>
    <dbReference type="NCBI Taxonomy" id="741276"/>
    <lineage>
        <taxon>Eukaryota</taxon>
        <taxon>Fungi</taxon>
        <taxon>Dikarya</taxon>
        <taxon>Basidiomycota</taxon>
        <taxon>Pucciniomycotina</taxon>
        <taxon>Microbotryomycetes</taxon>
        <taxon>Sporidiobolales</taxon>
        <taxon>Sporidiobolaceae</taxon>
        <taxon>Rhodotorula</taxon>
    </lineage>
</organism>
<evidence type="ECO:0000256" key="13">
    <source>
        <dbReference type="ARBA" id="ARBA00023242"/>
    </source>
</evidence>
<sequence>MSGRLKMLSSQPKRSWGDSDDENERPEFTLNSEDWPPTPPKARPGKVNAAQAVPKPTLDKGKAVARSASSSGIKTGSVNSSSSSTSGWATASTGRSTTAARPLVSRKSEPVQPSKPVVDVPLAPLFSRQRPASSAGSSSRAMASGSTSSSRIATGSASFAFNNPAKAASTGSVLPVKRTLPWEELESQGSNKSRPGQGNFHELRAPGGSGQRISGKMREEHLRSSTMDIKQKLVLSPEQQSVLRMVVEDGENVFFTGSAGTGKSVLLREIIASLKRKYRGSGDAVAVTASTGMAACNIGGTTIHSFASIGLGLGEPEQLVSSIKRNKTAVTRWQRCKVLVIDEVSMVDGNLFDKLAKIAQIIRSSKSGTKGSSDKPFGGIQLVITGDFFQLPPVTKGQKTPKFAFEADNWAKCIKRTVNLTQVFRQKDTRFIDMLNEMRFGKLSEESIKTFYTLSRTPTLNGIEPTELFPMRNEVERANSARLQALQGEMKSYKAEDSVAGQNDPSAMQKNTYLQNFMAVETLHLKVGAQVMLIKNLDAELVNGTIGRVVGFWLPGSGPDDFDDDDPSEQWETGPSGEQRPRAGSAGPDRKMSKLVQAIARGEGELPPIIDWQTPNGVVRKSMAREEFKVEDAQGRKLASRKQRMGYEGQTIPCVKVDLGRVFEKGQSYVALSRATSLDGLQVLNFAPNKVNAHHTVVTWSKNLQVIET</sequence>
<name>A0A2S5BEQ4_9BASI</name>
<reference evidence="17 18" key="1">
    <citation type="journal article" date="2018" name="Front. Microbiol.">
        <title>Prospects for Fungal Bioremediation of Acidic Radioactive Waste Sites: Characterization and Genome Sequence of Rhodotorula taiwanensis MD1149.</title>
        <authorList>
            <person name="Tkavc R."/>
            <person name="Matrosova V.Y."/>
            <person name="Grichenko O.E."/>
            <person name="Gostincar C."/>
            <person name="Volpe R.P."/>
            <person name="Klimenkova P."/>
            <person name="Gaidamakova E.K."/>
            <person name="Zhou C.E."/>
            <person name="Stewart B.J."/>
            <person name="Lyman M.G."/>
            <person name="Malfatti S.A."/>
            <person name="Rubinfeld B."/>
            <person name="Courtot M."/>
            <person name="Singh J."/>
            <person name="Dalgard C.L."/>
            <person name="Hamilton T."/>
            <person name="Frey K.G."/>
            <person name="Gunde-Cimerman N."/>
            <person name="Dugan L."/>
            <person name="Daly M.J."/>
        </authorList>
    </citation>
    <scope>NUCLEOTIDE SEQUENCE [LARGE SCALE GENOMIC DNA]</scope>
    <source>
        <strain evidence="17 18">MD1149</strain>
    </source>
</reference>
<dbReference type="GO" id="GO:0043139">
    <property type="term" value="F:5'-3' DNA helicase activity"/>
    <property type="evidence" value="ECO:0007669"/>
    <property type="project" value="UniProtKB-UniRule"/>
</dbReference>
<keyword evidence="6 14" id="KW-0347">Helicase</keyword>
<evidence type="ECO:0000256" key="4">
    <source>
        <dbReference type="ARBA" id="ARBA00022763"/>
    </source>
</evidence>
<keyword evidence="9 14" id="KW-0496">Mitochondrion</keyword>
<keyword evidence="7 14" id="KW-0067">ATP-binding</keyword>
<dbReference type="OrthoDB" id="2530096at2759"/>
<evidence type="ECO:0000256" key="2">
    <source>
        <dbReference type="ARBA" id="ARBA00004604"/>
    </source>
</evidence>
<keyword evidence="18" id="KW-1185">Reference proteome</keyword>
<gene>
    <name evidence="14" type="primary">PIF1</name>
    <name evidence="17" type="ORF">BMF94_1628</name>
</gene>
<evidence type="ECO:0000256" key="1">
    <source>
        <dbReference type="ARBA" id="ARBA00001946"/>
    </source>
</evidence>
<evidence type="ECO:0000256" key="12">
    <source>
        <dbReference type="ARBA" id="ARBA00023235"/>
    </source>
</evidence>
<protein>
    <recommendedName>
        <fullName evidence="14">ATP-dependent DNA helicase PIF1</fullName>
        <ecNumber evidence="14">5.6.2.3</ecNumber>
    </recommendedName>
    <alternativeName>
        <fullName evidence="14">DNA 5'-3' helicase PIF1</fullName>
    </alternativeName>
    <alternativeName>
        <fullName evidence="14">DNA repair and recombination helicase PIF1</fullName>
    </alternativeName>
</protein>
<comment type="subcellular location">
    <subcellularLocation>
        <location evidence="2">Nucleus</location>
        <location evidence="2">Nucleolus</location>
    </subcellularLocation>
    <subcellularLocation>
        <location evidence="14">Nucleus</location>
    </subcellularLocation>
    <subcellularLocation>
        <location evidence="14">Mitochondrion</location>
    </subcellularLocation>
</comment>
<dbReference type="InterPro" id="IPR049163">
    <property type="entry name" value="Pif1-like_2B_dom"/>
</dbReference>
<dbReference type="Gene3D" id="3.40.50.300">
    <property type="entry name" value="P-loop containing nucleotide triphosphate hydrolases"/>
    <property type="match status" value="1"/>
</dbReference>
<keyword evidence="12 14" id="KW-0413">Isomerase</keyword>
<dbReference type="GO" id="GO:0005739">
    <property type="term" value="C:mitochondrion"/>
    <property type="evidence" value="ECO:0007669"/>
    <property type="project" value="UniProtKB-SubCell"/>
</dbReference>
<feature type="DNA-binding region" evidence="14">
    <location>
        <begin position="667"/>
        <end position="686"/>
    </location>
</feature>
<dbReference type="GO" id="GO:0006310">
    <property type="term" value="P:DNA recombination"/>
    <property type="evidence" value="ECO:0007669"/>
    <property type="project" value="UniProtKB-UniRule"/>
</dbReference>
<keyword evidence="11 14" id="KW-0234">DNA repair</keyword>
<dbReference type="SMART" id="SM00382">
    <property type="entry name" value="AAA"/>
    <property type="match status" value="1"/>
</dbReference>
<evidence type="ECO:0000313" key="18">
    <source>
        <dbReference type="Proteomes" id="UP000237144"/>
    </source>
</evidence>
<keyword evidence="5 14" id="KW-0378">Hydrolase</keyword>
<dbReference type="AlphaFoldDB" id="A0A2S5BEQ4"/>
<keyword evidence="4 14" id="KW-0227">DNA damage</keyword>
<dbReference type="InterPro" id="IPR003593">
    <property type="entry name" value="AAA+_ATPase"/>
</dbReference>
<feature type="region of interest" description="Disordered" evidence="15">
    <location>
        <begin position="184"/>
        <end position="221"/>
    </location>
</feature>
<evidence type="ECO:0000256" key="8">
    <source>
        <dbReference type="ARBA" id="ARBA00023125"/>
    </source>
</evidence>
<feature type="region of interest" description="Disordered" evidence="15">
    <location>
        <begin position="557"/>
        <end position="591"/>
    </location>
</feature>
<dbReference type="GO" id="GO:0016887">
    <property type="term" value="F:ATP hydrolysis activity"/>
    <property type="evidence" value="ECO:0007669"/>
    <property type="project" value="RHEA"/>
</dbReference>
<feature type="compositionally biased region" description="Polar residues" evidence="15">
    <location>
        <begin position="187"/>
        <end position="196"/>
    </location>
</feature>
<dbReference type="InterPro" id="IPR048293">
    <property type="entry name" value="PIF1_RRM3_pfh1"/>
</dbReference>
<evidence type="ECO:0000256" key="11">
    <source>
        <dbReference type="ARBA" id="ARBA00023204"/>
    </source>
</evidence>
<dbReference type="Proteomes" id="UP000237144">
    <property type="component" value="Unassembled WGS sequence"/>
</dbReference>
<dbReference type="SUPFAM" id="SSF52540">
    <property type="entry name" value="P-loop containing nucleoside triphosphate hydrolases"/>
    <property type="match status" value="2"/>
</dbReference>
<keyword evidence="10 14" id="KW-0233">DNA recombination</keyword>
<evidence type="ECO:0000256" key="7">
    <source>
        <dbReference type="ARBA" id="ARBA00022840"/>
    </source>
</evidence>
<evidence type="ECO:0000313" key="17">
    <source>
        <dbReference type="EMBL" id="POY75258.1"/>
    </source>
</evidence>
<dbReference type="InterPro" id="IPR010285">
    <property type="entry name" value="DNA_helicase_pif1-like_DEAD"/>
</dbReference>
<comment type="subunit">
    <text evidence="14">Monomer.</text>
</comment>
<dbReference type="CDD" id="cd18037">
    <property type="entry name" value="DEXSc_Pif1_like"/>
    <property type="match status" value="1"/>
</dbReference>
<dbReference type="Pfam" id="PF05970">
    <property type="entry name" value="PIF1"/>
    <property type="match status" value="1"/>
</dbReference>
<evidence type="ECO:0000256" key="15">
    <source>
        <dbReference type="SAM" id="MobiDB-lite"/>
    </source>
</evidence>
<keyword evidence="3 14" id="KW-0547">Nucleotide-binding</keyword>
<evidence type="ECO:0000256" key="6">
    <source>
        <dbReference type="ARBA" id="ARBA00022806"/>
    </source>
</evidence>
<dbReference type="InterPro" id="IPR027417">
    <property type="entry name" value="P-loop_NTPase"/>
</dbReference>
<dbReference type="PANTHER" id="PTHR47642">
    <property type="entry name" value="ATP-DEPENDENT DNA HELICASE"/>
    <property type="match status" value="1"/>
</dbReference>
<evidence type="ECO:0000256" key="9">
    <source>
        <dbReference type="ARBA" id="ARBA00023128"/>
    </source>
</evidence>
<feature type="compositionally biased region" description="Low complexity" evidence="15">
    <location>
        <begin position="69"/>
        <end position="100"/>
    </location>
</feature>
<proteinExistence type="inferred from homology"/>
<keyword evidence="13 14" id="KW-0539">Nucleus</keyword>
<comment type="cofactor">
    <cofactor evidence="1 14">
        <name>Mg(2+)</name>
        <dbReference type="ChEBI" id="CHEBI:18420"/>
    </cofactor>
</comment>
<dbReference type="Pfam" id="PF21530">
    <property type="entry name" value="Pif1_2B_dom"/>
    <property type="match status" value="1"/>
</dbReference>
<feature type="compositionally biased region" description="Low complexity" evidence="15">
    <location>
        <begin position="132"/>
        <end position="151"/>
    </location>
</feature>
<dbReference type="GO" id="GO:0006281">
    <property type="term" value="P:DNA repair"/>
    <property type="evidence" value="ECO:0007669"/>
    <property type="project" value="UniProtKB-UniRule"/>
</dbReference>
<feature type="binding site" evidence="14">
    <location>
        <begin position="257"/>
        <end position="264"/>
    </location>
    <ligand>
        <name>ATP</name>
        <dbReference type="ChEBI" id="CHEBI:30616"/>
    </ligand>
</feature>
<keyword evidence="8 14" id="KW-0238">DNA-binding</keyword>
<dbReference type="GO" id="GO:0000723">
    <property type="term" value="P:telomere maintenance"/>
    <property type="evidence" value="ECO:0007669"/>
    <property type="project" value="InterPro"/>
</dbReference>
<dbReference type="EC" id="5.6.2.3" evidence="14"/>
<evidence type="ECO:0000259" key="16">
    <source>
        <dbReference type="SMART" id="SM00382"/>
    </source>
</evidence>
<dbReference type="EMBL" id="PJQD01000018">
    <property type="protein sequence ID" value="POY75258.1"/>
    <property type="molecule type" value="Genomic_DNA"/>
</dbReference>
<evidence type="ECO:0000256" key="10">
    <source>
        <dbReference type="ARBA" id="ARBA00023172"/>
    </source>
</evidence>
<dbReference type="GO" id="GO:0003697">
    <property type="term" value="F:single-stranded DNA binding"/>
    <property type="evidence" value="ECO:0007669"/>
    <property type="project" value="UniProtKB-ARBA"/>
</dbReference>
<comment type="function">
    <text evidence="14">DNA-dependent ATPase and 5'-3' DNA helicase required for the maintenance of both mitochondrial and nuclear genome stability.</text>
</comment>
<dbReference type="GO" id="GO:0005524">
    <property type="term" value="F:ATP binding"/>
    <property type="evidence" value="ECO:0007669"/>
    <property type="project" value="UniProtKB-UniRule"/>
</dbReference>
<feature type="domain" description="AAA+ ATPase" evidence="16">
    <location>
        <begin position="249"/>
        <end position="557"/>
    </location>
</feature>
<accession>A0A2S5BEQ4</accession>
<evidence type="ECO:0000256" key="5">
    <source>
        <dbReference type="ARBA" id="ARBA00022801"/>
    </source>
</evidence>
<comment type="catalytic activity">
    <reaction evidence="14">
        <text>ATP + H2O = ADP + phosphate + H(+)</text>
        <dbReference type="Rhea" id="RHEA:13065"/>
        <dbReference type="ChEBI" id="CHEBI:15377"/>
        <dbReference type="ChEBI" id="CHEBI:15378"/>
        <dbReference type="ChEBI" id="CHEBI:30616"/>
        <dbReference type="ChEBI" id="CHEBI:43474"/>
        <dbReference type="ChEBI" id="CHEBI:456216"/>
        <dbReference type="EC" id="5.6.2.3"/>
    </reaction>
</comment>
<feature type="region of interest" description="Disordered" evidence="15">
    <location>
        <begin position="1"/>
        <end position="151"/>
    </location>
</feature>
<dbReference type="PANTHER" id="PTHR47642:SF5">
    <property type="entry name" value="ATP-DEPENDENT DNA HELICASE"/>
    <property type="match status" value="1"/>
</dbReference>